<organism evidence="3">
    <name type="scientific">Staphylococcus simulans</name>
    <dbReference type="NCBI Taxonomy" id="1286"/>
    <lineage>
        <taxon>Bacteria</taxon>
        <taxon>Bacillati</taxon>
        <taxon>Bacillota</taxon>
        <taxon>Bacilli</taxon>
        <taxon>Bacillales</taxon>
        <taxon>Staphylococcaceae</taxon>
        <taxon>Staphylococcus</taxon>
    </lineage>
</organism>
<proteinExistence type="predicted"/>
<reference evidence="3" key="1">
    <citation type="journal article" date="2018" name="J. Antimicrob. Chemother.">
        <title>Presence and molecular characteristics of oxazolidinone resistance in staphylococci from household animals in rural China.</title>
        <authorList>
            <person name="Sun C."/>
            <person name="Zhang P."/>
            <person name="Ji X."/>
            <person name="Fan R."/>
            <person name="Chen B."/>
            <person name="Wang Y."/>
            <person name="Schwarz S."/>
            <person name="Wu C."/>
        </authorList>
    </citation>
    <scope>NUCLEOTIDE SEQUENCE</scope>
    <source>
        <strain evidence="3">IY19</strain>
    </source>
</reference>
<protein>
    <recommendedName>
        <fullName evidence="2">MobA/VirD2-like nuclease domain-containing protein</fullName>
    </recommendedName>
</protein>
<dbReference type="EMBL" id="MF805730">
    <property type="protein sequence ID" value="AVE17179.1"/>
    <property type="molecule type" value="Genomic_DNA"/>
</dbReference>
<accession>A0A2L1K529</accession>
<evidence type="ECO:0000313" key="3">
    <source>
        <dbReference type="EMBL" id="AVE17179.1"/>
    </source>
</evidence>
<dbReference type="Pfam" id="PF03432">
    <property type="entry name" value="Relaxase"/>
    <property type="match status" value="1"/>
</dbReference>
<feature type="region of interest" description="Disordered" evidence="1">
    <location>
        <begin position="460"/>
        <end position="484"/>
    </location>
</feature>
<name>A0A2L1K529_STASI</name>
<feature type="domain" description="MobA/VirD2-like nuclease" evidence="2">
    <location>
        <begin position="27"/>
        <end position="156"/>
    </location>
</feature>
<sequence>MAISKILHMKDCGGHFHGKHLKSSLEYILKPEKTQDGRLVGAINCQVDTAFEQMKETKRLFGKIDKRQGYHLILSFKENEVDPDTAMEITQKFVQEYLGKEYEAVYAVHDNTEHVHSHIVFNSVSFVSGKKYRYEKGDWARDIQPITNRLCEEYGLSIIDIEEGKGERANENYKDWSEYREGKFVWADMIKRDLDSCIIQANSFDDFVDLLKEKGYETKQGKHLAVKPPGMTRFKRCKSLGENYSEEQIWERIKKEDLEFYQAQKELAKPQIVKCYIKRYRRARMSGLQKRYYARLYRTGQLKKKPYSQVWKYKNDIRKMHKLQQQYLFLARHDIHNVVDLEATIENLTDKRKDSSFEKSKVYRARQRCVNLFSILDELEVLKPAEESFQKGDDFFIDEHNQWTLLSEQLLSEGYTLEEVEKLGSFYKEQIASTIAKEKAVFRELNLGKSIWKDLISDNTEKTKQEEISKEKEIDKDRKEQPKR</sequence>
<evidence type="ECO:0000256" key="1">
    <source>
        <dbReference type="SAM" id="MobiDB-lite"/>
    </source>
</evidence>
<dbReference type="AlphaFoldDB" id="A0A2L1K529"/>
<dbReference type="InterPro" id="IPR005094">
    <property type="entry name" value="Endonuclease_MobA/VirD2"/>
</dbReference>
<evidence type="ECO:0000259" key="2">
    <source>
        <dbReference type="Pfam" id="PF03432"/>
    </source>
</evidence>